<dbReference type="FunCoup" id="A0A1V9XMG9">
    <property type="interactions" value="66"/>
</dbReference>
<dbReference type="PROSITE" id="PS00531">
    <property type="entry name" value="RNASE_T2_2"/>
    <property type="match status" value="1"/>
</dbReference>
<dbReference type="InterPro" id="IPR033130">
    <property type="entry name" value="RNase_T2_His_AS_2"/>
</dbReference>
<accession>A0A1V9XMG9</accession>
<evidence type="ECO:0000313" key="4">
    <source>
        <dbReference type="Proteomes" id="UP000192247"/>
    </source>
</evidence>
<dbReference type="InParanoid" id="A0A1V9XMG9"/>
<dbReference type="SUPFAM" id="SSF55895">
    <property type="entry name" value="Ribonuclease Rh-like"/>
    <property type="match status" value="1"/>
</dbReference>
<dbReference type="AlphaFoldDB" id="A0A1V9XMG9"/>
<dbReference type="Proteomes" id="UP000192247">
    <property type="component" value="Unassembled WGS sequence"/>
</dbReference>
<organism evidence="3 4">
    <name type="scientific">Tropilaelaps mercedesae</name>
    <dbReference type="NCBI Taxonomy" id="418985"/>
    <lineage>
        <taxon>Eukaryota</taxon>
        <taxon>Metazoa</taxon>
        <taxon>Ecdysozoa</taxon>
        <taxon>Arthropoda</taxon>
        <taxon>Chelicerata</taxon>
        <taxon>Arachnida</taxon>
        <taxon>Acari</taxon>
        <taxon>Parasitiformes</taxon>
        <taxon>Mesostigmata</taxon>
        <taxon>Gamasina</taxon>
        <taxon>Dermanyssoidea</taxon>
        <taxon>Laelapidae</taxon>
        <taxon>Tropilaelaps</taxon>
    </lineage>
</organism>
<proteinExistence type="inferred from homology"/>
<comment type="similarity">
    <text evidence="1 2">Belongs to the RNase T2 family.</text>
</comment>
<comment type="caution">
    <text evidence="3">The sequence shown here is derived from an EMBL/GenBank/DDBJ whole genome shotgun (WGS) entry which is preliminary data.</text>
</comment>
<keyword evidence="4" id="KW-1185">Reference proteome</keyword>
<evidence type="ECO:0000256" key="1">
    <source>
        <dbReference type="ARBA" id="ARBA00007469"/>
    </source>
</evidence>
<gene>
    <name evidence="3" type="ORF">BIW11_08902</name>
</gene>
<dbReference type="GO" id="GO:0006401">
    <property type="term" value="P:RNA catabolic process"/>
    <property type="evidence" value="ECO:0007669"/>
    <property type="project" value="TreeGrafter"/>
</dbReference>
<dbReference type="EMBL" id="MNPL01007572">
    <property type="protein sequence ID" value="OQR74687.1"/>
    <property type="molecule type" value="Genomic_DNA"/>
</dbReference>
<reference evidence="3 4" key="1">
    <citation type="journal article" date="2017" name="Gigascience">
        <title>Draft genome of the honey bee ectoparasitic mite, Tropilaelaps mercedesae, is shaped by the parasitic life history.</title>
        <authorList>
            <person name="Dong X."/>
            <person name="Armstrong S.D."/>
            <person name="Xia D."/>
            <person name="Makepeace B.L."/>
            <person name="Darby A.C."/>
            <person name="Kadowaki T."/>
        </authorList>
    </citation>
    <scope>NUCLEOTIDE SEQUENCE [LARGE SCALE GENOMIC DNA]</scope>
    <source>
        <strain evidence="3">Wuxi-XJTLU</strain>
    </source>
</reference>
<dbReference type="GO" id="GO:0003723">
    <property type="term" value="F:RNA binding"/>
    <property type="evidence" value="ECO:0007669"/>
    <property type="project" value="InterPro"/>
</dbReference>
<dbReference type="Gene3D" id="3.90.730.10">
    <property type="entry name" value="Ribonuclease T2-like"/>
    <property type="match status" value="1"/>
</dbReference>
<dbReference type="OrthoDB" id="435754at2759"/>
<dbReference type="GO" id="GO:0033897">
    <property type="term" value="F:ribonuclease T2 activity"/>
    <property type="evidence" value="ECO:0007669"/>
    <property type="project" value="InterPro"/>
</dbReference>
<dbReference type="PANTHER" id="PTHR11240:SF22">
    <property type="entry name" value="RIBONUCLEASE T2"/>
    <property type="match status" value="1"/>
</dbReference>
<dbReference type="PANTHER" id="PTHR11240">
    <property type="entry name" value="RIBONUCLEASE T2"/>
    <property type="match status" value="1"/>
</dbReference>
<dbReference type="GO" id="GO:0005576">
    <property type="term" value="C:extracellular region"/>
    <property type="evidence" value="ECO:0007669"/>
    <property type="project" value="TreeGrafter"/>
</dbReference>
<dbReference type="InterPro" id="IPR001568">
    <property type="entry name" value="RNase_T2-like"/>
</dbReference>
<dbReference type="Pfam" id="PF00445">
    <property type="entry name" value="Ribonuclease_T2"/>
    <property type="match status" value="1"/>
</dbReference>
<dbReference type="InterPro" id="IPR036430">
    <property type="entry name" value="RNase_T2-like_sf"/>
</dbReference>
<evidence type="ECO:0000313" key="3">
    <source>
        <dbReference type="EMBL" id="OQR74687.1"/>
    </source>
</evidence>
<protein>
    <submittedName>
        <fullName evidence="3">Ribonuclease DdI-like</fullName>
    </submittedName>
</protein>
<dbReference type="InterPro" id="IPR018188">
    <property type="entry name" value="RNase_T2_His_AS_1"/>
</dbReference>
<sequence>MSYVSSALGYHQCLRSSKRDHWTIHGLWPANNHQSPEFCSMEKFDGRQLESLKAQLNRYWPSFTTREDRYFTFWRHEWQKHGTCAEDIPQLQGLTNFFKTALALFQKYDVKEYLHNSNINPSKQKTYQVDEVVKAISDDYPYKFDIVCNNVQSTPQSVLSEVRFCFDKDLHPMNCRGRFVRCGNQLQYPPYE</sequence>
<evidence type="ECO:0000256" key="2">
    <source>
        <dbReference type="RuleBase" id="RU004328"/>
    </source>
</evidence>
<dbReference type="PROSITE" id="PS00530">
    <property type="entry name" value="RNASE_T2_1"/>
    <property type="match status" value="1"/>
</dbReference>
<name>A0A1V9XMG9_9ACAR</name>